<evidence type="ECO:0000313" key="3">
    <source>
        <dbReference type="Proteomes" id="UP000759537"/>
    </source>
</evidence>
<name>A0A9P5JWM2_9AGAM</name>
<reference evidence="2" key="1">
    <citation type="submission" date="2019-10" db="EMBL/GenBank/DDBJ databases">
        <authorList>
            <consortium name="DOE Joint Genome Institute"/>
            <person name="Kuo A."/>
            <person name="Miyauchi S."/>
            <person name="Kiss E."/>
            <person name="Drula E."/>
            <person name="Kohler A."/>
            <person name="Sanchez-Garcia M."/>
            <person name="Andreopoulos B."/>
            <person name="Barry K.W."/>
            <person name="Bonito G."/>
            <person name="Buee M."/>
            <person name="Carver A."/>
            <person name="Chen C."/>
            <person name="Cichocki N."/>
            <person name="Clum A."/>
            <person name="Culley D."/>
            <person name="Crous P.W."/>
            <person name="Fauchery L."/>
            <person name="Girlanda M."/>
            <person name="Hayes R."/>
            <person name="Keri Z."/>
            <person name="LaButti K."/>
            <person name="Lipzen A."/>
            <person name="Lombard V."/>
            <person name="Magnuson J."/>
            <person name="Maillard F."/>
            <person name="Morin E."/>
            <person name="Murat C."/>
            <person name="Nolan M."/>
            <person name="Ohm R."/>
            <person name="Pangilinan J."/>
            <person name="Pereira M."/>
            <person name="Perotto S."/>
            <person name="Peter M."/>
            <person name="Riley R."/>
            <person name="Sitrit Y."/>
            <person name="Stielow B."/>
            <person name="Szollosi G."/>
            <person name="Zifcakova L."/>
            <person name="Stursova M."/>
            <person name="Spatafora J.W."/>
            <person name="Tedersoo L."/>
            <person name="Vaario L.-M."/>
            <person name="Yamada A."/>
            <person name="Yan M."/>
            <person name="Wang P."/>
            <person name="Xu J."/>
            <person name="Bruns T."/>
            <person name="Baldrian P."/>
            <person name="Vilgalys R."/>
            <person name="Henrissat B."/>
            <person name="Grigoriev I.V."/>
            <person name="Hibbett D."/>
            <person name="Nagy L.G."/>
            <person name="Martin F.M."/>
        </authorList>
    </citation>
    <scope>NUCLEOTIDE SEQUENCE</scope>
    <source>
        <strain evidence="2">Prilba</strain>
    </source>
</reference>
<dbReference type="EMBL" id="WHVB01000037">
    <property type="protein sequence ID" value="KAF8467141.1"/>
    <property type="molecule type" value="Genomic_DNA"/>
</dbReference>
<comment type="caution">
    <text evidence="2">The sequence shown here is derived from an EMBL/GenBank/DDBJ whole genome shotgun (WGS) entry which is preliminary data.</text>
</comment>
<feature type="compositionally biased region" description="Polar residues" evidence="1">
    <location>
        <begin position="65"/>
        <end position="119"/>
    </location>
</feature>
<accession>A0A9P5JWM2</accession>
<evidence type="ECO:0000256" key="1">
    <source>
        <dbReference type="SAM" id="MobiDB-lite"/>
    </source>
</evidence>
<sequence>MSTQEYFCDCEARCKKRKRVSRTTFYGHARFRAQPLPLDRDYNDFAAVHGVPHHRTEADLDLDANSHSSPPMSPTFRSSGHPSGALSNSSHLQPRLSSNPYHSGQSYASSPFGQTSSDSHLPGILGRSGRHSLGPPPGWDSSLHSRTSPSFRSNISHILTNASHDTLLRSGNQAYSELYWSYIQLQSEMQALKYAYMTLVTASRSLPAASAPLGTLPQPQMPLKQKGSCG</sequence>
<feature type="region of interest" description="Disordered" evidence="1">
    <location>
        <begin position="59"/>
        <end position="146"/>
    </location>
</feature>
<gene>
    <name evidence="2" type="ORF">DFH94DRAFT_779581</name>
</gene>
<keyword evidence="3" id="KW-1185">Reference proteome</keyword>
<dbReference type="OrthoDB" id="2950601at2759"/>
<reference evidence="2" key="2">
    <citation type="journal article" date="2020" name="Nat. Commun.">
        <title>Large-scale genome sequencing of mycorrhizal fungi provides insights into the early evolution of symbiotic traits.</title>
        <authorList>
            <person name="Miyauchi S."/>
            <person name="Kiss E."/>
            <person name="Kuo A."/>
            <person name="Drula E."/>
            <person name="Kohler A."/>
            <person name="Sanchez-Garcia M."/>
            <person name="Morin E."/>
            <person name="Andreopoulos B."/>
            <person name="Barry K.W."/>
            <person name="Bonito G."/>
            <person name="Buee M."/>
            <person name="Carver A."/>
            <person name="Chen C."/>
            <person name="Cichocki N."/>
            <person name="Clum A."/>
            <person name="Culley D."/>
            <person name="Crous P.W."/>
            <person name="Fauchery L."/>
            <person name="Girlanda M."/>
            <person name="Hayes R.D."/>
            <person name="Keri Z."/>
            <person name="LaButti K."/>
            <person name="Lipzen A."/>
            <person name="Lombard V."/>
            <person name="Magnuson J."/>
            <person name="Maillard F."/>
            <person name="Murat C."/>
            <person name="Nolan M."/>
            <person name="Ohm R.A."/>
            <person name="Pangilinan J."/>
            <person name="Pereira M.F."/>
            <person name="Perotto S."/>
            <person name="Peter M."/>
            <person name="Pfister S."/>
            <person name="Riley R."/>
            <person name="Sitrit Y."/>
            <person name="Stielow J.B."/>
            <person name="Szollosi G."/>
            <person name="Zifcakova L."/>
            <person name="Stursova M."/>
            <person name="Spatafora J.W."/>
            <person name="Tedersoo L."/>
            <person name="Vaario L.M."/>
            <person name="Yamada A."/>
            <person name="Yan M."/>
            <person name="Wang P."/>
            <person name="Xu J."/>
            <person name="Bruns T."/>
            <person name="Baldrian P."/>
            <person name="Vilgalys R."/>
            <person name="Dunand C."/>
            <person name="Henrissat B."/>
            <person name="Grigoriev I.V."/>
            <person name="Hibbett D."/>
            <person name="Nagy L.G."/>
            <person name="Martin F.M."/>
        </authorList>
    </citation>
    <scope>NUCLEOTIDE SEQUENCE</scope>
    <source>
        <strain evidence="2">Prilba</strain>
    </source>
</reference>
<dbReference type="Proteomes" id="UP000759537">
    <property type="component" value="Unassembled WGS sequence"/>
</dbReference>
<evidence type="ECO:0000313" key="2">
    <source>
        <dbReference type="EMBL" id="KAF8467141.1"/>
    </source>
</evidence>
<dbReference type="AlphaFoldDB" id="A0A9P5JWM2"/>
<protein>
    <submittedName>
        <fullName evidence="2">Uncharacterized protein</fullName>
    </submittedName>
</protein>
<organism evidence="2 3">
    <name type="scientific">Russula ochroleuca</name>
    <dbReference type="NCBI Taxonomy" id="152965"/>
    <lineage>
        <taxon>Eukaryota</taxon>
        <taxon>Fungi</taxon>
        <taxon>Dikarya</taxon>
        <taxon>Basidiomycota</taxon>
        <taxon>Agaricomycotina</taxon>
        <taxon>Agaricomycetes</taxon>
        <taxon>Russulales</taxon>
        <taxon>Russulaceae</taxon>
        <taxon>Russula</taxon>
    </lineage>
</organism>
<proteinExistence type="predicted"/>